<organism evidence="1 2">
    <name type="scientific">Sebaldella termitidis (strain ATCC 33386 / NCTC 11300)</name>
    <dbReference type="NCBI Taxonomy" id="526218"/>
    <lineage>
        <taxon>Bacteria</taxon>
        <taxon>Fusobacteriati</taxon>
        <taxon>Fusobacteriota</taxon>
        <taxon>Fusobacteriia</taxon>
        <taxon>Fusobacteriales</taxon>
        <taxon>Leptotrichiaceae</taxon>
        <taxon>Sebaldella</taxon>
    </lineage>
</organism>
<gene>
    <name evidence="1" type="ordered locus">Sterm_3560</name>
</gene>
<name>D1ARA8_SEBTE</name>
<keyword evidence="2" id="KW-1185">Reference proteome</keyword>
<dbReference type="Pfam" id="PF14107">
    <property type="entry name" value="DUF4280"/>
    <property type="match status" value="1"/>
</dbReference>
<dbReference type="AlphaFoldDB" id="D1ARA8"/>
<dbReference type="HOGENOM" id="CLU_500460_0_0_0"/>
<sequence>METDLYGQFLIWFETYSKVILGNAEALLEDSYCFCPYGGKITIFDSKQIDNAIAMTEIFGETSETLEALEKSFDFLQEGMIQQLETVFDEFAESFYNSEAEKIRNNINNPYMQNNINYGYPSGEARERMEELDRIKKRDYQHSQRKARELNLNNTYMQMQTGLSEQMLEAYLRSEVKPNTTPPEFGIRELFRRGTSREGIGELYSKGMDSQNKKMLPGLLGGDPEIAANLAGYTYFSQDEVQKIVESLTPDGKAAYLLHTRKNMALTKFQSGIELGQQIYAIHKSLKGGKVKTGKIKNELTQLDDEITKKYENSLKSSQVKNTERASKELLDKVSSRRDVVYAKPGTDDLLYLEMSNADGLAGGEFNTDILLRENPSRLTVVEEFLHGTQVKHAKGNKIPLKPSFDVNRTYEIKVERHVRDFMYRHRQMIGFDEIEIKVLKGELDYWNSVKLIE</sequence>
<dbReference type="eggNOG" id="ENOG5032CB4">
    <property type="taxonomic scope" value="Bacteria"/>
</dbReference>
<evidence type="ECO:0000313" key="1">
    <source>
        <dbReference type="EMBL" id="ACZ10394.1"/>
    </source>
</evidence>
<dbReference type="Proteomes" id="UP000000845">
    <property type="component" value="Chromosome"/>
</dbReference>
<reference evidence="2" key="1">
    <citation type="submission" date="2009-09" db="EMBL/GenBank/DDBJ databases">
        <title>The complete chromosome of Sebaldella termitidis ATCC 33386.</title>
        <authorList>
            <consortium name="US DOE Joint Genome Institute (JGI-PGF)"/>
            <person name="Lucas S."/>
            <person name="Copeland A."/>
            <person name="Lapidus A."/>
            <person name="Glavina del Rio T."/>
            <person name="Dalin E."/>
            <person name="Tice H."/>
            <person name="Bruce D."/>
            <person name="Goodwin L."/>
            <person name="Pitluck S."/>
            <person name="Kyrpides N."/>
            <person name="Mavromatis K."/>
            <person name="Ivanova N."/>
            <person name="Mikhailova N."/>
            <person name="Sims D."/>
            <person name="Meincke L."/>
            <person name="Brettin T."/>
            <person name="Detter J.C."/>
            <person name="Han C."/>
            <person name="Larimer F."/>
            <person name="Land M."/>
            <person name="Hauser L."/>
            <person name="Markowitz V."/>
            <person name="Cheng J.F."/>
            <person name="Hugenholtz P."/>
            <person name="Woyke T."/>
            <person name="Wu D."/>
            <person name="Eisen J.A."/>
        </authorList>
    </citation>
    <scope>NUCLEOTIDE SEQUENCE [LARGE SCALE GENOMIC DNA]</scope>
    <source>
        <strain evidence="2">ATCC 33386 / NCTC 11300</strain>
    </source>
</reference>
<dbReference type="STRING" id="526218.Sterm_3560"/>
<protein>
    <submittedName>
        <fullName evidence="1">Uncharacterized protein</fullName>
    </submittedName>
</protein>
<reference evidence="1 2" key="2">
    <citation type="journal article" date="2010" name="Stand. Genomic Sci.">
        <title>Complete genome sequence of Sebaldella termitidis type strain (NCTC 11300).</title>
        <authorList>
            <person name="Harmon-Smith M."/>
            <person name="Celia L."/>
            <person name="Chertkov O."/>
            <person name="Lapidus A."/>
            <person name="Copeland A."/>
            <person name="Glavina Del Rio T."/>
            <person name="Nolan M."/>
            <person name="Lucas S."/>
            <person name="Tice H."/>
            <person name="Cheng J.F."/>
            <person name="Han C."/>
            <person name="Detter J.C."/>
            <person name="Bruce D."/>
            <person name="Goodwin L."/>
            <person name="Pitluck S."/>
            <person name="Pati A."/>
            <person name="Liolios K."/>
            <person name="Ivanova N."/>
            <person name="Mavromatis K."/>
            <person name="Mikhailova N."/>
            <person name="Chen A."/>
            <person name="Palaniappan K."/>
            <person name="Land M."/>
            <person name="Hauser L."/>
            <person name="Chang Y.J."/>
            <person name="Jeffries C.D."/>
            <person name="Brettin T."/>
            <person name="Goker M."/>
            <person name="Beck B."/>
            <person name="Bristow J."/>
            <person name="Eisen J.A."/>
            <person name="Markowitz V."/>
            <person name="Hugenholtz P."/>
            <person name="Kyrpides N.C."/>
            <person name="Klenk H.P."/>
            <person name="Chen F."/>
        </authorList>
    </citation>
    <scope>NUCLEOTIDE SEQUENCE [LARGE SCALE GENOMIC DNA]</scope>
    <source>
        <strain evidence="2">ATCC 33386 / NCTC 11300</strain>
    </source>
</reference>
<evidence type="ECO:0000313" key="2">
    <source>
        <dbReference type="Proteomes" id="UP000000845"/>
    </source>
</evidence>
<dbReference type="KEGG" id="str:Sterm_3560"/>
<accession>D1ARA8</accession>
<dbReference type="EMBL" id="CP001739">
    <property type="protein sequence ID" value="ACZ10394.1"/>
    <property type="molecule type" value="Genomic_DNA"/>
</dbReference>
<dbReference type="InterPro" id="IPR025460">
    <property type="entry name" value="DUF4280"/>
</dbReference>
<proteinExistence type="predicted"/>